<dbReference type="AlphaFoldDB" id="A0A450SA00"/>
<dbReference type="Gene3D" id="3.30.160.390">
    <property type="entry name" value="Integrase, DNA-binding domain"/>
    <property type="match status" value="1"/>
</dbReference>
<sequence length="194" mass="21647">MITNAKIRNAKPGAKPYKIPCEKGLFALVNPNGSKLWRFKYRHNGKEKLLAFGAYPDVSLKDACERRDEARRLREQGIDPSPSENRKAQRHLGATRERVIEELGKVAFSDPRKLFGEDGTLKPIGSLNANAAASLGSFDIAESGDGETVKKVRLLPKVSALDLLAKHFNLYEDHKQGGAETEIHIHMTEQDMRL</sequence>
<dbReference type="InterPro" id="IPR038488">
    <property type="entry name" value="Integrase_DNA-bd_sf"/>
</dbReference>
<evidence type="ECO:0000256" key="2">
    <source>
        <dbReference type="ARBA" id="ARBA00022908"/>
    </source>
</evidence>
<feature type="region of interest" description="Disordered" evidence="3">
    <location>
        <begin position="73"/>
        <end position="92"/>
    </location>
</feature>
<dbReference type="GO" id="GO:0015074">
    <property type="term" value="P:DNA integration"/>
    <property type="evidence" value="ECO:0007669"/>
    <property type="project" value="UniProtKB-KW"/>
</dbReference>
<keyword evidence="2" id="KW-0229">DNA integration</keyword>
<gene>
    <name evidence="5" type="ORF">BECKDK2373C_GA0170839_102317</name>
</gene>
<dbReference type="PANTHER" id="PTHR30629">
    <property type="entry name" value="PROPHAGE INTEGRASE"/>
    <property type="match status" value="1"/>
</dbReference>
<comment type="similarity">
    <text evidence="1">Belongs to the 'phage' integrase family.</text>
</comment>
<evidence type="ECO:0000259" key="4">
    <source>
        <dbReference type="Pfam" id="PF13356"/>
    </source>
</evidence>
<evidence type="ECO:0000256" key="3">
    <source>
        <dbReference type="SAM" id="MobiDB-lite"/>
    </source>
</evidence>
<proteinExistence type="inferred from homology"/>
<dbReference type="InterPro" id="IPR005335">
    <property type="entry name" value="Terminase_ssu"/>
</dbReference>
<name>A0A450SA00_9GAMM</name>
<organism evidence="5">
    <name type="scientific">Candidatus Kentrum sp. DK</name>
    <dbReference type="NCBI Taxonomy" id="2126562"/>
    <lineage>
        <taxon>Bacteria</taxon>
        <taxon>Pseudomonadati</taxon>
        <taxon>Pseudomonadota</taxon>
        <taxon>Gammaproteobacteria</taxon>
        <taxon>Candidatus Kentrum</taxon>
    </lineage>
</organism>
<dbReference type="EMBL" id="CAADEY010000023">
    <property type="protein sequence ID" value="VFJ48890.1"/>
    <property type="molecule type" value="Genomic_DNA"/>
</dbReference>
<dbReference type="GO" id="GO:0051276">
    <property type="term" value="P:chromosome organization"/>
    <property type="evidence" value="ECO:0007669"/>
    <property type="project" value="InterPro"/>
</dbReference>
<evidence type="ECO:0000256" key="1">
    <source>
        <dbReference type="ARBA" id="ARBA00008857"/>
    </source>
</evidence>
<reference evidence="5" key="1">
    <citation type="submission" date="2019-02" db="EMBL/GenBank/DDBJ databases">
        <authorList>
            <person name="Gruber-Vodicka R. H."/>
            <person name="Seah K. B. B."/>
        </authorList>
    </citation>
    <scope>NUCLEOTIDE SEQUENCE</scope>
    <source>
        <strain evidence="5">BECK_DK161</strain>
    </source>
</reference>
<dbReference type="Pfam" id="PF13356">
    <property type="entry name" value="Arm-DNA-bind_3"/>
    <property type="match status" value="1"/>
</dbReference>
<dbReference type="Pfam" id="PF03592">
    <property type="entry name" value="Terminase_2"/>
    <property type="match status" value="1"/>
</dbReference>
<dbReference type="PANTHER" id="PTHR30629:SF2">
    <property type="entry name" value="PROPHAGE INTEGRASE INTS-RELATED"/>
    <property type="match status" value="1"/>
</dbReference>
<protein>
    <recommendedName>
        <fullName evidence="4">Integrase DNA-binding domain-containing protein</fullName>
    </recommendedName>
</protein>
<dbReference type="InterPro" id="IPR025166">
    <property type="entry name" value="Integrase_DNA_bind_dom"/>
</dbReference>
<evidence type="ECO:0000313" key="5">
    <source>
        <dbReference type="EMBL" id="VFJ48890.1"/>
    </source>
</evidence>
<feature type="domain" description="Integrase DNA-binding" evidence="4">
    <location>
        <begin position="2"/>
        <end position="83"/>
    </location>
</feature>
<accession>A0A450SA00</accession>
<dbReference type="InterPro" id="IPR050808">
    <property type="entry name" value="Phage_Integrase"/>
</dbReference>